<dbReference type="OrthoDB" id="300500at2759"/>
<evidence type="ECO:0000313" key="1">
    <source>
        <dbReference type="EMBL" id="CAD8118560.1"/>
    </source>
</evidence>
<organism evidence="1 2">
    <name type="scientific">Paramecium sonneborni</name>
    <dbReference type="NCBI Taxonomy" id="65129"/>
    <lineage>
        <taxon>Eukaryota</taxon>
        <taxon>Sar</taxon>
        <taxon>Alveolata</taxon>
        <taxon>Ciliophora</taxon>
        <taxon>Intramacronucleata</taxon>
        <taxon>Oligohymenophorea</taxon>
        <taxon>Peniculida</taxon>
        <taxon>Parameciidae</taxon>
        <taxon>Paramecium</taxon>
    </lineage>
</organism>
<name>A0A8S1QVP8_9CILI</name>
<proteinExistence type="predicted"/>
<dbReference type="EMBL" id="CAJJDN010000117">
    <property type="protein sequence ID" value="CAD8118560.1"/>
    <property type="molecule type" value="Genomic_DNA"/>
</dbReference>
<comment type="caution">
    <text evidence="1">The sequence shown here is derived from an EMBL/GenBank/DDBJ whole genome shotgun (WGS) entry which is preliminary data.</text>
</comment>
<evidence type="ECO:0000313" key="2">
    <source>
        <dbReference type="Proteomes" id="UP000692954"/>
    </source>
</evidence>
<keyword evidence="2" id="KW-1185">Reference proteome</keyword>
<dbReference type="Proteomes" id="UP000692954">
    <property type="component" value="Unassembled WGS sequence"/>
</dbReference>
<reference evidence="1" key="1">
    <citation type="submission" date="2021-01" db="EMBL/GenBank/DDBJ databases">
        <authorList>
            <consortium name="Genoscope - CEA"/>
            <person name="William W."/>
        </authorList>
    </citation>
    <scope>NUCLEOTIDE SEQUENCE</scope>
</reference>
<accession>A0A8S1QVP8</accession>
<dbReference type="AlphaFoldDB" id="A0A8S1QVP8"/>
<protein>
    <submittedName>
        <fullName evidence="1">Uncharacterized protein</fullName>
    </submittedName>
</protein>
<gene>
    <name evidence="1" type="ORF">PSON_ATCC_30995.1.T1170196</name>
</gene>
<sequence>MLDNLKMVKFRSQGKFVFANRCVQKGNLLMRKIYGNGELIFSDNSKYIGEFRNNCIQGRANYEANYIIHGLVTILFYFRFIQNMKSNFVSLFKKYQSYQSNKIVSLLIPFTKLNMGLYQQNNNPNDFKRKKVYIVDQRNENQNPVKLDLEKNLIQIQTNKIMMMKIQLGEHSFSEQQSQEPINNKYEDVFYKNKTDFQKVQKV</sequence>